<protein>
    <recommendedName>
        <fullName evidence="5">Transmembrane protein</fullName>
    </recommendedName>
</protein>
<feature type="signal peptide" evidence="2">
    <location>
        <begin position="1"/>
        <end position="26"/>
    </location>
</feature>
<evidence type="ECO:0008006" key="5">
    <source>
        <dbReference type="Google" id="ProtNLM"/>
    </source>
</evidence>
<dbReference type="AlphaFoldDB" id="A0A200Q497"/>
<dbReference type="InParanoid" id="A0A200Q497"/>
<feature type="chain" id="PRO_5012239266" description="Transmembrane protein" evidence="2">
    <location>
        <begin position="27"/>
        <end position="75"/>
    </location>
</feature>
<organism evidence="3 4">
    <name type="scientific">Macleaya cordata</name>
    <name type="common">Five-seeded plume-poppy</name>
    <name type="synonym">Bocconia cordata</name>
    <dbReference type="NCBI Taxonomy" id="56857"/>
    <lineage>
        <taxon>Eukaryota</taxon>
        <taxon>Viridiplantae</taxon>
        <taxon>Streptophyta</taxon>
        <taxon>Embryophyta</taxon>
        <taxon>Tracheophyta</taxon>
        <taxon>Spermatophyta</taxon>
        <taxon>Magnoliopsida</taxon>
        <taxon>Ranunculales</taxon>
        <taxon>Papaveraceae</taxon>
        <taxon>Papaveroideae</taxon>
        <taxon>Macleaya</taxon>
    </lineage>
</organism>
<proteinExistence type="predicted"/>
<keyword evidence="4" id="KW-1185">Reference proteome</keyword>
<evidence type="ECO:0000313" key="4">
    <source>
        <dbReference type="Proteomes" id="UP000195402"/>
    </source>
</evidence>
<dbReference type="PANTHER" id="PTHR33592:SF5">
    <property type="entry name" value="TRANSMEMBRANE PROTEIN"/>
    <property type="match status" value="1"/>
</dbReference>
<gene>
    <name evidence="3" type="ORF">BVC80_441g26</name>
</gene>
<reference evidence="3 4" key="1">
    <citation type="journal article" date="2017" name="Mol. Plant">
        <title>The Genome of Medicinal Plant Macleaya cordata Provides New Insights into Benzylisoquinoline Alkaloids Metabolism.</title>
        <authorList>
            <person name="Liu X."/>
            <person name="Liu Y."/>
            <person name="Huang P."/>
            <person name="Ma Y."/>
            <person name="Qing Z."/>
            <person name="Tang Q."/>
            <person name="Cao H."/>
            <person name="Cheng P."/>
            <person name="Zheng Y."/>
            <person name="Yuan Z."/>
            <person name="Zhou Y."/>
            <person name="Liu J."/>
            <person name="Tang Z."/>
            <person name="Zhuo Y."/>
            <person name="Zhang Y."/>
            <person name="Yu L."/>
            <person name="Huang J."/>
            <person name="Yang P."/>
            <person name="Peng Q."/>
            <person name="Zhang J."/>
            <person name="Jiang W."/>
            <person name="Zhang Z."/>
            <person name="Lin K."/>
            <person name="Ro D.K."/>
            <person name="Chen X."/>
            <person name="Xiong X."/>
            <person name="Shang Y."/>
            <person name="Huang S."/>
            <person name="Zeng J."/>
        </authorList>
    </citation>
    <scope>NUCLEOTIDE SEQUENCE [LARGE SCALE GENOMIC DNA]</scope>
    <source>
        <strain evidence="4">cv. BLH2017</strain>
        <tissue evidence="3">Root</tissue>
    </source>
</reference>
<evidence type="ECO:0000256" key="2">
    <source>
        <dbReference type="SAM" id="SignalP"/>
    </source>
</evidence>
<keyword evidence="2" id="KW-0732">Signal</keyword>
<dbReference type="PANTHER" id="PTHR33592">
    <property type="entry name" value="TRANSMEMBRANE PROTEIN"/>
    <property type="match status" value="1"/>
</dbReference>
<sequence>MKILSMILGTVIVLLLLFLSTYPCEAAGRVLHEKNRLVDIRLGLESLQRGPISPSGPSGCTNIPGSGGTDCPIKN</sequence>
<evidence type="ECO:0000313" key="3">
    <source>
        <dbReference type="EMBL" id="OVA05286.1"/>
    </source>
</evidence>
<accession>A0A200Q497</accession>
<evidence type="ECO:0000256" key="1">
    <source>
        <dbReference type="SAM" id="MobiDB-lite"/>
    </source>
</evidence>
<name>A0A200Q497_MACCD</name>
<feature type="compositionally biased region" description="Polar residues" evidence="1">
    <location>
        <begin position="55"/>
        <end position="64"/>
    </location>
</feature>
<dbReference type="EMBL" id="MVGT01003118">
    <property type="protein sequence ID" value="OVA05286.1"/>
    <property type="molecule type" value="Genomic_DNA"/>
</dbReference>
<feature type="region of interest" description="Disordered" evidence="1">
    <location>
        <begin position="49"/>
        <end position="75"/>
    </location>
</feature>
<dbReference type="Proteomes" id="UP000195402">
    <property type="component" value="Unassembled WGS sequence"/>
</dbReference>
<comment type="caution">
    <text evidence="3">The sequence shown here is derived from an EMBL/GenBank/DDBJ whole genome shotgun (WGS) entry which is preliminary data.</text>
</comment>
<dbReference type="OMA" id="FAGHIMA"/>
<dbReference type="OrthoDB" id="1380410at2759"/>